<dbReference type="AlphaFoldDB" id="A0A183BCH9"/>
<dbReference type="OrthoDB" id="6283019at2759"/>
<evidence type="ECO:0000313" key="3">
    <source>
        <dbReference type="Proteomes" id="UP000272942"/>
    </source>
</evidence>
<dbReference type="Gene3D" id="1.10.8.10">
    <property type="entry name" value="DNA helicase RuvA subunit, C-terminal domain"/>
    <property type="match status" value="1"/>
</dbReference>
<evidence type="ECO:0000313" key="2">
    <source>
        <dbReference type="EMBL" id="VDP94188.1"/>
    </source>
</evidence>
<dbReference type="InterPro" id="IPR009060">
    <property type="entry name" value="UBA-like_sf"/>
</dbReference>
<dbReference type="SUPFAM" id="SSF46934">
    <property type="entry name" value="UBA-like"/>
    <property type="match status" value="1"/>
</dbReference>
<protein>
    <submittedName>
        <fullName evidence="4">UBA domain-containing protein</fullName>
    </submittedName>
</protein>
<proteinExistence type="predicted"/>
<gene>
    <name evidence="2" type="ORF">ECPE_LOCUS16914</name>
</gene>
<dbReference type="EMBL" id="UZAN01066502">
    <property type="protein sequence ID" value="VDP94188.1"/>
    <property type="molecule type" value="Genomic_DNA"/>
</dbReference>
<accession>A0A183BCH9</accession>
<evidence type="ECO:0000313" key="4">
    <source>
        <dbReference type="WBParaSite" id="ECPE_0001695701-mRNA-1"/>
    </source>
</evidence>
<evidence type="ECO:0000256" key="1">
    <source>
        <dbReference type="SAM" id="MobiDB-lite"/>
    </source>
</evidence>
<sequence length="127" mass="12777">MSMSAPPLGPGATSTTGATTGTNTQSTGTSVSAATTVTESTTTTSSSGTNEPGTTPNQNELATLLASMLNVMSSTNPSGSTMPNFGDVLRSSQANPISTVPPESRYASQLEVLASMGFINREANLQG</sequence>
<feature type="region of interest" description="Disordered" evidence="1">
    <location>
        <begin position="1"/>
        <end position="61"/>
    </location>
</feature>
<name>A0A183BCH9_9TREM</name>
<reference evidence="4" key="1">
    <citation type="submission" date="2016-06" db="UniProtKB">
        <authorList>
            <consortium name="WormBaseParasite"/>
        </authorList>
    </citation>
    <scope>IDENTIFICATION</scope>
</reference>
<organism evidence="4">
    <name type="scientific">Echinostoma caproni</name>
    <dbReference type="NCBI Taxonomy" id="27848"/>
    <lineage>
        <taxon>Eukaryota</taxon>
        <taxon>Metazoa</taxon>
        <taxon>Spiralia</taxon>
        <taxon>Lophotrochozoa</taxon>
        <taxon>Platyhelminthes</taxon>
        <taxon>Trematoda</taxon>
        <taxon>Digenea</taxon>
        <taxon>Plagiorchiida</taxon>
        <taxon>Echinostomata</taxon>
        <taxon>Echinostomatoidea</taxon>
        <taxon>Echinostomatidae</taxon>
        <taxon>Echinostoma</taxon>
    </lineage>
</organism>
<reference evidence="2 3" key="2">
    <citation type="submission" date="2018-11" db="EMBL/GenBank/DDBJ databases">
        <authorList>
            <consortium name="Pathogen Informatics"/>
        </authorList>
    </citation>
    <scope>NUCLEOTIDE SEQUENCE [LARGE SCALE GENOMIC DNA]</scope>
    <source>
        <strain evidence="2 3">Egypt</strain>
    </source>
</reference>
<dbReference type="WBParaSite" id="ECPE_0001695701-mRNA-1">
    <property type="protein sequence ID" value="ECPE_0001695701-mRNA-1"/>
    <property type="gene ID" value="ECPE_0001695701"/>
</dbReference>
<feature type="compositionally biased region" description="Low complexity" evidence="1">
    <location>
        <begin position="10"/>
        <end position="56"/>
    </location>
</feature>
<dbReference type="Proteomes" id="UP000272942">
    <property type="component" value="Unassembled WGS sequence"/>
</dbReference>
<keyword evidence="3" id="KW-1185">Reference proteome</keyword>